<dbReference type="Proteomes" id="UP000028488">
    <property type="component" value="Plasmid pPDG1"/>
</dbReference>
<sequence length="249" mass="27360">MPMTISKENLAPVPALSGHLGDWNDTLDAEYRDSPEFFDRFGAMVDVPRSRGALTPIEQALIGVAVVGNAASTNWPRLRAYVRAALDLGASRAEVRDVLQLVSIMSIHALSIGAPAVAEVLSERGIRPPSGLSDRQRNLRADFEQKRGYWHKSWDDVLALDPDMFEAYMNFSTVGAQFGSLPVKLRELIYIAIDCVVTHLYVPGVQIHTRAALDAGASVEEILSAIEIATFTGADPYFESMTRIPELFE</sequence>
<dbReference type="AlphaFoldDB" id="A0A076EX04"/>
<protein>
    <submittedName>
        <fullName evidence="2">Carboxymuconolactone decarboxylase</fullName>
    </submittedName>
</protein>
<evidence type="ECO:0000259" key="1">
    <source>
        <dbReference type="Pfam" id="PF02627"/>
    </source>
</evidence>
<dbReference type="Pfam" id="PF02627">
    <property type="entry name" value="CMD"/>
    <property type="match status" value="1"/>
</dbReference>
<organism evidence="2 3">
    <name type="scientific">Rhodococcus opacus</name>
    <name type="common">Nocardia opaca</name>
    <dbReference type="NCBI Taxonomy" id="37919"/>
    <lineage>
        <taxon>Bacteria</taxon>
        <taxon>Bacillati</taxon>
        <taxon>Actinomycetota</taxon>
        <taxon>Actinomycetes</taxon>
        <taxon>Mycobacteriales</taxon>
        <taxon>Nocardiaceae</taxon>
        <taxon>Rhodococcus</taxon>
    </lineage>
</organism>
<dbReference type="EMBL" id="CP008948">
    <property type="protein sequence ID" value="AII10530.1"/>
    <property type="molecule type" value="Genomic_DNA"/>
</dbReference>
<dbReference type="InterPro" id="IPR029032">
    <property type="entry name" value="AhpD-like"/>
</dbReference>
<proteinExistence type="predicted"/>
<gene>
    <name evidence="2" type="ORF">EP51_40430</name>
</gene>
<accession>A0A076EX04</accession>
<geneLocation type="plasmid" evidence="2 3">
    <name>pPDG1</name>
</geneLocation>
<dbReference type="InterPro" id="IPR003779">
    <property type="entry name" value="CMD-like"/>
</dbReference>
<dbReference type="SUPFAM" id="SSF69118">
    <property type="entry name" value="AhpD-like"/>
    <property type="match status" value="1"/>
</dbReference>
<dbReference type="PANTHER" id="PTHR33930">
    <property type="entry name" value="ALKYL HYDROPEROXIDE REDUCTASE AHPD"/>
    <property type="match status" value="1"/>
</dbReference>
<name>A0A076EX04_RHOOP</name>
<feature type="domain" description="Carboxymuconolactone decarboxylase-like" evidence="1">
    <location>
        <begin position="162"/>
        <end position="239"/>
    </location>
</feature>
<dbReference type="PANTHER" id="PTHR33930:SF2">
    <property type="entry name" value="BLR3452 PROTEIN"/>
    <property type="match status" value="1"/>
</dbReference>
<reference evidence="2 3" key="1">
    <citation type="submission" date="2014-07" db="EMBL/GenBank/DDBJ databases">
        <title>Genome Sequence of Rhodococcus opacus Strain R7, a Biodegrader of Mono- and Polycyclic Aromatic Hydrocarbons.</title>
        <authorList>
            <person name="Di Gennaro P."/>
            <person name="Zampolli J."/>
            <person name="Presti I."/>
            <person name="Cappelletti M."/>
            <person name="D'Ursi P."/>
            <person name="Orro A."/>
            <person name="Mezzelani A."/>
            <person name="Milanesi L."/>
        </authorList>
    </citation>
    <scope>NUCLEOTIDE SEQUENCE [LARGE SCALE GENOMIC DNA]</scope>
    <source>
        <strain evidence="2 3">R7</strain>
        <plasmid evidence="2">pPDG1</plasmid>
    </source>
</reference>
<evidence type="ECO:0000313" key="2">
    <source>
        <dbReference type="EMBL" id="AII10530.1"/>
    </source>
</evidence>
<evidence type="ECO:0000313" key="3">
    <source>
        <dbReference type="Proteomes" id="UP000028488"/>
    </source>
</evidence>
<dbReference type="GO" id="GO:0051920">
    <property type="term" value="F:peroxiredoxin activity"/>
    <property type="evidence" value="ECO:0007669"/>
    <property type="project" value="InterPro"/>
</dbReference>
<dbReference type="Gene3D" id="1.20.1290.10">
    <property type="entry name" value="AhpD-like"/>
    <property type="match status" value="1"/>
</dbReference>
<keyword evidence="2" id="KW-0614">Plasmid</keyword>